<protein>
    <recommendedName>
        <fullName evidence="4">DUF4164 family protein</fullName>
    </recommendedName>
</protein>
<dbReference type="InterPro" id="IPR025310">
    <property type="entry name" value="DUF4164"/>
</dbReference>
<dbReference type="OrthoDB" id="8001694at2"/>
<name>A0A1T4T431_9HYPH</name>
<dbReference type="EMBL" id="FUXL01000018">
    <property type="protein sequence ID" value="SKA35147.1"/>
    <property type="molecule type" value="Genomic_DNA"/>
</dbReference>
<keyword evidence="3" id="KW-1185">Reference proteome</keyword>
<feature type="coiled-coil region" evidence="1">
    <location>
        <begin position="2"/>
        <end position="85"/>
    </location>
</feature>
<accession>A0A1T4T431</accession>
<evidence type="ECO:0000313" key="3">
    <source>
        <dbReference type="Proteomes" id="UP000190135"/>
    </source>
</evidence>
<proteinExistence type="predicted"/>
<evidence type="ECO:0008006" key="4">
    <source>
        <dbReference type="Google" id="ProtNLM"/>
    </source>
</evidence>
<gene>
    <name evidence="2" type="ORF">SAMN05428963_11876</name>
</gene>
<keyword evidence="1" id="KW-0175">Coiled coil</keyword>
<dbReference type="Proteomes" id="UP000190135">
    <property type="component" value="Unassembled WGS sequence"/>
</dbReference>
<dbReference type="AlphaFoldDB" id="A0A1T4T431"/>
<evidence type="ECO:0000313" key="2">
    <source>
        <dbReference type="EMBL" id="SKA35147.1"/>
    </source>
</evidence>
<reference evidence="2 3" key="1">
    <citation type="submission" date="2017-02" db="EMBL/GenBank/DDBJ databases">
        <authorList>
            <person name="Peterson S.W."/>
        </authorList>
    </citation>
    <scope>NUCLEOTIDE SEQUENCE [LARGE SCALE GENOMIC DNA]</scope>
    <source>
        <strain evidence="2 3">USBA 369</strain>
    </source>
</reference>
<evidence type="ECO:0000256" key="1">
    <source>
        <dbReference type="SAM" id="Coils"/>
    </source>
</evidence>
<dbReference type="RefSeq" id="WP_078710073.1">
    <property type="nucleotide sequence ID" value="NZ_FUXL01000018.1"/>
</dbReference>
<dbReference type="STRING" id="1365950.SAMN05428963_11876"/>
<organism evidence="2 3">
    <name type="scientific">Consotaella salsifontis</name>
    <dbReference type="NCBI Taxonomy" id="1365950"/>
    <lineage>
        <taxon>Bacteria</taxon>
        <taxon>Pseudomonadati</taxon>
        <taxon>Pseudomonadota</taxon>
        <taxon>Alphaproteobacteria</taxon>
        <taxon>Hyphomicrobiales</taxon>
        <taxon>Aurantimonadaceae</taxon>
        <taxon>Consotaella</taxon>
    </lineage>
</organism>
<dbReference type="Pfam" id="PF13747">
    <property type="entry name" value="DUF4164"/>
    <property type="match status" value="1"/>
</dbReference>
<sequence>MADSAQNSLEDADRRLRLALERLESAVERRAERDAVLMNSDAELQRMAADRAKLAGQLDNALARAERLEQANREVSKRLVSVMEMIRAVLGGRKTG</sequence>